<dbReference type="PANTHER" id="PTHR16305">
    <property type="entry name" value="TESTICULAR SOLUBLE ADENYLYL CYCLASE"/>
    <property type="match status" value="1"/>
</dbReference>
<dbReference type="GO" id="GO:0004016">
    <property type="term" value="F:adenylate cyclase activity"/>
    <property type="evidence" value="ECO:0007669"/>
    <property type="project" value="TreeGrafter"/>
</dbReference>
<dbReference type="InterPro" id="IPR000792">
    <property type="entry name" value="Tscrpt_reg_LuxR_C"/>
</dbReference>
<comment type="caution">
    <text evidence="4">The sequence shown here is derived from an EMBL/GenBank/DDBJ whole genome shotgun (WGS) entry which is preliminary data.</text>
</comment>
<reference evidence="4 5" key="1">
    <citation type="submission" date="2019-03" db="EMBL/GenBank/DDBJ databases">
        <title>Draft genome sequences of novel Actinobacteria.</title>
        <authorList>
            <person name="Sahin N."/>
            <person name="Ay H."/>
            <person name="Saygin H."/>
        </authorList>
    </citation>
    <scope>NUCLEOTIDE SEQUENCE [LARGE SCALE GENOMIC DNA]</scope>
    <source>
        <strain evidence="4 5">KC310</strain>
    </source>
</reference>
<dbReference type="PANTHER" id="PTHR16305:SF35">
    <property type="entry name" value="TRANSCRIPTIONAL ACTIVATOR DOMAIN"/>
    <property type="match status" value="1"/>
</dbReference>
<evidence type="ECO:0000313" key="5">
    <source>
        <dbReference type="Proteomes" id="UP000295258"/>
    </source>
</evidence>
<dbReference type="Proteomes" id="UP000295258">
    <property type="component" value="Unassembled WGS sequence"/>
</dbReference>
<evidence type="ECO:0000259" key="3">
    <source>
        <dbReference type="PROSITE" id="PS50043"/>
    </source>
</evidence>
<evidence type="ECO:0000313" key="4">
    <source>
        <dbReference type="EMBL" id="TDC92497.1"/>
    </source>
</evidence>
<dbReference type="AlphaFoldDB" id="A0A4R4UKJ3"/>
<keyword evidence="2" id="KW-0067">ATP-binding</keyword>
<name>A0A4R4UKJ3_9ACTN</name>
<dbReference type="PROSITE" id="PS00622">
    <property type="entry name" value="HTH_LUXR_1"/>
    <property type="match status" value="1"/>
</dbReference>
<dbReference type="EMBL" id="SMKO01000196">
    <property type="protein sequence ID" value="TDC92497.1"/>
    <property type="molecule type" value="Genomic_DNA"/>
</dbReference>
<dbReference type="InterPro" id="IPR036388">
    <property type="entry name" value="WH-like_DNA-bd_sf"/>
</dbReference>
<organism evidence="4 5">
    <name type="scientific">Nonomuraea deserti</name>
    <dbReference type="NCBI Taxonomy" id="1848322"/>
    <lineage>
        <taxon>Bacteria</taxon>
        <taxon>Bacillati</taxon>
        <taxon>Actinomycetota</taxon>
        <taxon>Actinomycetes</taxon>
        <taxon>Streptosporangiales</taxon>
        <taxon>Streptosporangiaceae</taxon>
        <taxon>Nonomuraea</taxon>
    </lineage>
</organism>
<proteinExistence type="predicted"/>
<dbReference type="InterPro" id="IPR027417">
    <property type="entry name" value="P-loop_NTPase"/>
</dbReference>
<dbReference type="Pfam" id="PF13191">
    <property type="entry name" value="AAA_16"/>
    <property type="match status" value="1"/>
</dbReference>
<sequence length="910" mass="96670">MIRGRQAEYVAVQRLLTRARGGDSGALVVRGEAGIGKTELLRHARATASGFRVVNTAGVESEIGFAFAGLHQLCAPLMDRLAALPEPQQAALTVAFGQRPGEAPDPFLVGVATLGLLAEAAEDEPLLCLVDDAHWLDLVSAQVFAFVARRVQAERLALVFVLRDQVPAFEAAKVFAGLTELRLDGLTDADARALLDSAVHAPLDDRVRERILAEARGNPLALLELSRHAAPARLAGGFGMPDARSVPGRIEESFQRRAAGLPASAQTMMLIAAADPVGDAALLWRAAEHLGIDADAIAPAEAAGLLEVGATVRFSHPLVRSAVYRAAEPAERRRAHGALAEATDERADPDRRAWHRARAALGTDETVALELERSAGRAGARGGLGAAAAFLERAAALTPDPADRAYRALSAAQAKHEAGASDAAFELLTVAVTGPLDGLHRARAERLRAQIEFARTRSSDVPGMLLDAAKTLAPLDPAQSRDTYLQALEAAIHAGPLGHGRGVVEVAEAARDAPPPAGPPSPADLLLDGLVTRFTRGYEASVPGLRRALQAYRDHLGTDDASRRGLWAACRAAYMLWDDETLYGLTTRFIRLARDAGALSTLATALNFHSTVLVQIGDLAQAAGLVADVAAISQSTGAPPLPHDIVLRAYVGRRAEAVELFDVMVQEATRRGEGTVVTLANSSMSVLYNGLSDYRAALQAASVTCDADELTHSSAALPELVEAAVRAGEPSRAAAALERLSSCARASCTPLALGVEARSRALTTTGSAAEDLYREAIDHLSRCRYGTFLGRAHLLYGEWLRREGRRQDAREQLRTAYEMLSGMGVEAFAGRAARELRAAGEQPRKRVAQPADALTPQELRIARLVAAGATSREVAAQLFLSPRTIDAHLRNIFGKLGIASRRELRSVRLS</sequence>
<feature type="domain" description="HTH luxR-type" evidence="3">
    <location>
        <begin position="847"/>
        <end position="910"/>
    </location>
</feature>
<dbReference type="PROSITE" id="PS50043">
    <property type="entry name" value="HTH_LUXR_2"/>
    <property type="match status" value="1"/>
</dbReference>
<evidence type="ECO:0000256" key="1">
    <source>
        <dbReference type="ARBA" id="ARBA00022741"/>
    </source>
</evidence>
<dbReference type="GO" id="GO:0003677">
    <property type="term" value="F:DNA binding"/>
    <property type="evidence" value="ECO:0007669"/>
    <property type="project" value="InterPro"/>
</dbReference>
<dbReference type="Gene3D" id="1.10.10.10">
    <property type="entry name" value="Winged helix-like DNA-binding domain superfamily/Winged helix DNA-binding domain"/>
    <property type="match status" value="1"/>
</dbReference>
<keyword evidence="1" id="KW-0547">Nucleotide-binding</keyword>
<dbReference type="SUPFAM" id="SSF46894">
    <property type="entry name" value="C-terminal effector domain of the bipartite response regulators"/>
    <property type="match status" value="1"/>
</dbReference>
<accession>A0A4R4UKJ3</accession>
<gene>
    <name evidence="4" type="ORF">E1292_41650</name>
</gene>
<dbReference type="GO" id="GO:0005737">
    <property type="term" value="C:cytoplasm"/>
    <property type="evidence" value="ECO:0007669"/>
    <property type="project" value="TreeGrafter"/>
</dbReference>
<dbReference type="SMART" id="SM00421">
    <property type="entry name" value="HTH_LUXR"/>
    <property type="match status" value="1"/>
</dbReference>
<dbReference type="GO" id="GO:0006355">
    <property type="term" value="P:regulation of DNA-templated transcription"/>
    <property type="evidence" value="ECO:0007669"/>
    <property type="project" value="InterPro"/>
</dbReference>
<dbReference type="PRINTS" id="PR00038">
    <property type="entry name" value="HTHLUXR"/>
</dbReference>
<dbReference type="RefSeq" id="WP_132604791.1">
    <property type="nucleotide sequence ID" value="NZ_SMKO01000196.1"/>
</dbReference>
<dbReference type="InterPro" id="IPR016032">
    <property type="entry name" value="Sig_transdc_resp-reg_C-effctor"/>
</dbReference>
<dbReference type="GO" id="GO:0005524">
    <property type="term" value="F:ATP binding"/>
    <property type="evidence" value="ECO:0007669"/>
    <property type="project" value="UniProtKB-KW"/>
</dbReference>
<dbReference type="SUPFAM" id="SSF52540">
    <property type="entry name" value="P-loop containing nucleoside triphosphate hydrolases"/>
    <property type="match status" value="1"/>
</dbReference>
<keyword evidence="5" id="KW-1185">Reference proteome</keyword>
<dbReference type="CDD" id="cd06170">
    <property type="entry name" value="LuxR_C_like"/>
    <property type="match status" value="1"/>
</dbReference>
<protein>
    <submittedName>
        <fullName evidence="4">Helix-turn-helix transcriptional regulator</fullName>
    </submittedName>
</protein>
<dbReference type="InterPro" id="IPR041664">
    <property type="entry name" value="AAA_16"/>
</dbReference>
<evidence type="ECO:0000256" key="2">
    <source>
        <dbReference type="ARBA" id="ARBA00022840"/>
    </source>
</evidence>
<dbReference type="Pfam" id="PF00196">
    <property type="entry name" value="GerE"/>
    <property type="match status" value="1"/>
</dbReference>